<dbReference type="AlphaFoldDB" id="A0A8J4V4E0"/>
<keyword evidence="1" id="KW-0812">Transmembrane</keyword>
<organism evidence="2 3">
    <name type="scientific">Castanea mollissima</name>
    <name type="common">Chinese chestnut</name>
    <dbReference type="NCBI Taxonomy" id="60419"/>
    <lineage>
        <taxon>Eukaryota</taxon>
        <taxon>Viridiplantae</taxon>
        <taxon>Streptophyta</taxon>
        <taxon>Embryophyta</taxon>
        <taxon>Tracheophyta</taxon>
        <taxon>Spermatophyta</taxon>
        <taxon>Magnoliopsida</taxon>
        <taxon>eudicotyledons</taxon>
        <taxon>Gunneridae</taxon>
        <taxon>Pentapetalae</taxon>
        <taxon>rosids</taxon>
        <taxon>fabids</taxon>
        <taxon>Fagales</taxon>
        <taxon>Fagaceae</taxon>
        <taxon>Castanea</taxon>
    </lineage>
</organism>
<name>A0A8J4V4E0_9ROSI</name>
<evidence type="ECO:0000256" key="1">
    <source>
        <dbReference type="SAM" id="Phobius"/>
    </source>
</evidence>
<keyword evidence="3" id="KW-1185">Reference proteome</keyword>
<feature type="transmembrane region" description="Helical" evidence="1">
    <location>
        <begin position="97"/>
        <end position="117"/>
    </location>
</feature>
<proteinExistence type="predicted"/>
<evidence type="ECO:0000313" key="3">
    <source>
        <dbReference type="Proteomes" id="UP000737018"/>
    </source>
</evidence>
<accession>A0A8J4V4E0</accession>
<evidence type="ECO:0000313" key="2">
    <source>
        <dbReference type="EMBL" id="KAF3947938.1"/>
    </source>
</evidence>
<gene>
    <name evidence="2" type="ORF">CMV_026002</name>
</gene>
<keyword evidence="1" id="KW-1133">Transmembrane helix</keyword>
<reference evidence="2" key="1">
    <citation type="submission" date="2020-03" db="EMBL/GenBank/DDBJ databases">
        <title>Castanea mollissima Vanexum genome sequencing.</title>
        <authorList>
            <person name="Staton M."/>
        </authorList>
    </citation>
    <scope>NUCLEOTIDE SEQUENCE</scope>
    <source>
        <tissue evidence="2">Leaf</tissue>
    </source>
</reference>
<dbReference type="Proteomes" id="UP000737018">
    <property type="component" value="Unassembled WGS sequence"/>
</dbReference>
<dbReference type="EMBL" id="JRKL02007258">
    <property type="protein sequence ID" value="KAF3947938.1"/>
    <property type="molecule type" value="Genomic_DNA"/>
</dbReference>
<protein>
    <submittedName>
        <fullName evidence="2">Uncharacterized protein</fullName>
    </submittedName>
</protein>
<sequence>MAATLCKFRNVWQVLIFGGGGGFGAAIFVDRKHEARTSSNNCIKHIYTIGTTHVGCIFKAVDDLGFQKQSYHQRQRVRIDPRILCQVKHYAKMTSNYYMNIFWSFVGCYQFTLYSSVSKKSWLKKSFRPHYTLCLKSQLFDQPLCYSLMMDGCIHNNWSLPSSTLICWILAEMVTLAEFGDLASAIPIRDIWKQKHHKAIRDMWIPSPLVWKCTKGQDSFLIRCLSRMSFQPKIMLCKDIQALSLALQQMGSCCMMNKEAGHLFCDLMDSELIHVQTFGSGEQSTFLVKHQGQAYKWPIEPKSPHIFQLIILELMTTFRDSTMEI</sequence>
<keyword evidence="1" id="KW-0472">Membrane</keyword>
<comment type="caution">
    <text evidence="2">The sequence shown here is derived from an EMBL/GenBank/DDBJ whole genome shotgun (WGS) entry which is preliminary data.</text>
</comment>
<feature type="transmembrane region" description="Helical" evidence="1">
    <location>
        <begin position="12"/>
        <end position="29"/>
    </location>
</feature>